<dbReference type="Proteomes" id="UP000232638">
    <property type="component" value="Chromosome"/>
</dbReference>
<reference evidence="2 3" key="1">
    <citation type="submission" date="2017-03" db="EMBL/GenBank/DDBJ databases">
        <title>Complete genome sequence of Candidatus 'Thiodictyon syntrophicum' sp. nov. strain Cad16T, a photolithoautotroph purple sulfur bacterium isolated from an alpine meromictic lake.</title>
        <authorList>
            <person name="Luedin S.M."/>
            <person name="Pothier J.F."/>
            <person name="Danza F."/>
            <person name="Storelli N."/>
            <person name="Wittwer M."/>
            <person name="Tonolla M."/>
        </authorList>
    </citation>
    <scope>NUCLEOTIDE SEQUENCE [LARGE SCALE GENOMIC DNA]</scope>
    <source>
        <strain evidence="2 3">Cad16T</strain>
    </source>
</reference>
<dbReference type="EMBL" id="CP020370">
    <property type="protein sequence ID" value="AUB81196.1"/>
    <property type="molecule type" value="Genomic_DNA"/>
</dbReference>
<dbReference type="InterPro" id="IPR029058">
    <property type="entry name" value="AB_hydrolase_fold"/>
</dbReference>
<dbReference type="RefSeq" id="WP_100918971.1">
    <property type="nucleotide sequence ID" value="NZ_CP020370.1"/>
</dbReference>
<dbReference type="GO" id="GO:0047372">
    <property type="term" value="F:monoacylglycerol lipase activity"/>
    <property type="evidence" value="ECO:0007669"/>
    <property type="project" value="TreeGrafter"/>
</dbReference>
<dbReference type="InterPro" id="IPR000073">
    <property type="entry name" value="AB_hydrolase_1"/>
</dbReference>
<protein>
    <submittedName>
        <fullName evidence="2">Alpha/beta hydrolase</fullName>
    </submittedName>
</protein>
<dbReference type="SUPFAM" id="SSF53474">
    <property type="entry name" value="alpha/beta-Hydrolases"/>
    <property type="match status" value="1"/>
</dbReference>
<proteinExistence type="predicted"/>
<dbReference type="PANTHER" id="PTHR43798:SF5">
    <property type="entry name" value="MONOACYLGLYCEROL LIPASE ABHD6"/>
    <property type="match status" value="1"/>
</dbReference>
<gene>
    <name evidence="2" type="ORF">THSYN_09695</name>
</gene>
<dbReference type="AlphaFoldDB" id="A0A2K8U6I5"/>
<dbReference type="Pfam" id="PF12697">
    <property type="entry name" value="Abhydrolase_6"/>
    <property type="match status" value="1"/>
</dbReference>
<dbReference type="KEGG" id="tsy:THSYN_09695"/>
<dbReference type="OrthoDB" id="9808398at2"/>
<evidence type="ECO:0000313" key="3">
    <source>
        <dbReference type="Proteomes" id="UP000232638"/>
    </source>
</evidence>
<evidence type="ECO:0000259" key="1">
    <source>
        <dbReference type="Pfam" id="PF12697"/>
    </source>
</evidence>
<organism evidence="2 3">
    <name type="scientific">Candidatus Thiodictyon syntrophicum</name>
    <dbReference type="NCBI Taxonomy" id="1166950"/>
    <lineage>
        <taxon>Bacteria</taxon>
        <taxon>Pseudomonadati</taxon>
        <taxon>Pseudomonadota</taxon>
        <taxon>Gammaproteobacteria</taxon>
        <taxon>Chromatiales</taxon>
        <taxon>Chromatiaceae</taxon>
        <taxon>Thiodictyon</taxon>
    </lineage>
</organism>
<sequence>MELTPLQRTTLPCGPLAYRQTGSGTPLILIHGWRGASSHWQGTLDDLADIRNVHAIDLPGHGETPPREAQITTEGLARLIVAYADQAGLDQFDLVGHSYGAAVAVAIAAQWPGRVRRLVLSSMGTARNDLEQTALTQTHSFMNLTLPWWRPWFAMTRPWPGQWQPWVDWVGADPALSRTIAAAALRQLPADQEIVSEGVREFLTTDPLCAMEVAIDAASPNFVAALARITAPVLLLSGDRDPIMPAAGVAALAERLPDCRTVLFDDCGHMPMIEWPDHFHRELRGFLSDDEVPSSH</sequence>
<dbReference type="GO" id="GO:0046464">
    <property type="term" value="P:acylglycerol catabolic process"/>
    <property type="evidence" value="ECO:0007669"/>
    <property type="project" value="TreeGrafter"/>
</dbReference>
<feature type="domain" description="AB hydrolase-1" evidence="1">
    <location>
        <begin position="27"/>
        <end position="273"/>
    </location>
</feature>
<keyword evidence="3" id="KW-1185">Reference proteome</keyword>
<accession>A0A2K8U6I5</accession>
<name>A0A2K8U6I5_9GAMM</name>
<evidence type="ECO:0000313" key="2">
    <source>
        <dbReference type="EMBL" id="AUB81196.1"/>
    </source>
</evidence>
<dbReference type="GO" id="GO:0016020">
    <property type="term" value="C:membrane"/>
    <property type="evidence" value="ECO:0007669"/>
    <property type="project" value="TreeGrafter"/>
</dbReference>
<keyword evidence="2" id="KW-0378">Hydrolase</keyword>
<dbReference type="PANTHER" id="PTHR43798">
    <property type="entry name" value="MONOACYLGLYCEROL LIPASE"/>
    <property type="match status" value="1"/>
</dbReference>
<dbReference type="InterPro" id="IPR050266">
    <property type="entry name" value="AB_hydrolase_sf"/>
</dbReference>
<dbReference type="Gene3D" id="3.40.50.1820">
    <property type="entry name" value="alpha/beta hydrolase"/>
    <property type="match status" value="1"/>
</dbReference>
<dbReference type="PRINTS" id="PR00111">
    <property type="entry name" value="ABHYDROLASE"/>
</dbReference>